<dbReference type="Proteomes" id="UP000287605">
    <property type="component" value="Unassembled WGS sequence"/>
</dbReference>
<dbReference type="GO" id="GO:0004106">
    <property type="term" value="F:chorismate mutase activity"/>
    <property type="evidence" value="ECO:0007669"/>
    <property type="project" value="InterPro"/>
</dbReference>
<organism evidence="3 4">
    <name type="scientific">Vagococcus elongatus</name>
    <dbReference type="NCBI Taxonomy" id="180344"/>
    <lineage>
        <taxon>Bacteria</taxon>
        <taxon>Bacillati</taxon>
        <taxon>Bacillota</taxon>
        <taxon>Bacilli</taxon>
        <taxon>Lactobacillales</taxon>
        <taxon>Enterococcaceae</taxon>
        <taxon>Vagococcus</taxon>
    </lineage>
</organism>
<dbReference type="SMART" id="SM00830">
    <property type="entry name" value="CM_2"/>
    <property type="match status" value="1"/>
</dbReference>
<keyword evidence="1" id="KW-0413">Isomerase</keyword>
<dbReference type="Pfam" id="PF01817">
    <property type="entry name" value="CM_2"/>
    <property type="match status" value="1"/>
</dbReference>
<dbReference type="RefSeq" id="WP_126809669.1">
    <property type="nucleotide sequence ID" value="NZ_NGKA01000017.1"/>
</dbReference>
<dbReference type="PANTHER" id="PTHR38041:SF1">
    <property type="entry name" value="CHORISMATE MUTASE"/>
    <property type="match status" value="1"/>
</dbReference>
<dbReference type="SUPFAM" id="SSF48600">
    <property type="entry name" value="Chorismate mutase II"/>
    <property type="match status" value="1"/>
</dbReference>
<dbReference type="InterPro" id="IPR011279">
    <property type="entry name" value="Chorismate_mutase_GmP"/>
</dbReference>
<name>A0A430APS2_9ENTE</name>
<dbReference type="PANTHER" id="PTHR38041">
    <property type="entry name" value="CHORISMATE MUTASE"/>
    <property type="match status" value="1"/>
</dbReference>
<protein>
    <submittedName>
        <fullName evidence="3">Chorismate mutase</fullName>
    </submittedName>
</protein>
<feature type="domain" description="Chorismate mutase" evidence="2">
    <location>
        <begin position="1"/>
        <end position="88"/>
    </location>
</feature>
<dbReference type="Gene3D" id="1.20.59.10">
    <property type="entry name" value="Chorismate mutase"/>
    <property type="match status" value="1"/>
</dbReference>
<dbReference type="AlphaFoldDB" id="A0A430APS2"/>
<comment type="caution">
    <text evidence="3">The sequence shown here is derived from an EMBL/GenBank/DDBJ whole genome shotgun (WGS) entry which is preliminary data.</text>
</comment>
<accession>A0A430APS2</accession>
<keyword evidence="4" id="KW-1185">Reference proteome</keyword>
<dbReference type="NCBIfam" id="TIGR01805">
    <property type="entry name" value="CM_mono_grmpos"/>
    <property type="match status" value="1"/>
</dbReference>
<dbReference type="InterPro" id="IPR036263">
    <property type="entry name" value="Chorismate_II_sf"/>
</dbReference>
<dbReference type="EMBL" id="NGKA01000017">
    <property type="protein sequence ID" value="RSU09983.1"/>
    <property type="molecule type" value="Genomic_DNA"/>
</dbReference>
<reference evidence="3 4" key="1">
    <citation type="submission" date="2017-05" db="EMBL/GenBank/DDBJ databases">
        <title>Vagococcus spp. assemblies.</title>
        <authorList>
            <person name="Gulvik C.A."/>
        </authorList>
    </citation>
    <scope>NUCLEOTIDE SEQUENCE [LARGE SCALE GENOMIC DNA]</scope>
    <source>
        <strain evidence="3 4">CCUG 51432</strain>
    </source>
</reference>
<sequence>MENLEVQREKIDVIDRQIVSLLEERLKVVEEVARIKKEQNIAVLDTAREQKVLEKVAQYVEEPKYRKIIQDTYQSLMDISKAYQKDKIEDKKCK</sequence>
<evidence type="ECO:0000259" key="2">
    <source>
        <dbReference type="PROSITE" id="PS51168"/>
    </source>
</evidence>
<dbReference type="InterPro" id="IPR002701">
    <property type="entry name" value="CM_II_prokaryot"/>
</dbReference>
<evidence type="ECO:0000313" key="3">
    <source>
        <dbReference type="EMBL" id="RSU09983.1"/>
    </source>
</evidence>
<proteinExistence type="predicted"/>
<dbReference type="GO" id="GO:0046417">
    <property type="term" value="P:chorismate metabolic process"/>
    <property type="evidence" value="ECO:0007669"/>
    <property type="project" value="InterPro"/>
</dbReference>
<dbReference type="GO" id="GO:0009697">
    <property type="term" value="P:salicylic acid biosynthetic process"/>
    <property type="evidence" value="ECO:0007669"/>
    <property type="project" value="TreeGrafter"/>
</dbReference>
<dbReference type="InterPro" id="IPR036979">
    <property type="entry name" value="CM_dom_sf"/>
</dbReference>
<gene>
    <name evidence="3" type="ORF">CBF29_10425</name>
</gene>
<dbReference type="PROSITE" id="PS51168">
    <property type="entry name" value="CHORISMATE_MUT_2"/>
    <property type="match status" value="1"/>
</dbReference>
<evidence type="ECO:0000256" key="1">
    <source>
        <dbReference type="ARBA" id="ARBA00023235"/>
    </source>
</evidence>
<evidence type="ECO:0000313" key="4">
    <source>
        <dbReference type="Proteomes" id="UP000287605"/>
    </source>
</evidence>
<dbReference type="OrthoDB" id="9802281at2"/>
<dbReference type="InterPro" id="IPR051331">
    <property type="entry name" value="Chorismate_mutase-related"/>
</dbReference>